<evidence type="ECO:0000256" key="5">
    <source>
        <dbReference type="ARBA" id="ARBA00023002"/>
    </source>
</evidence>
<dbReference type="GO" id="GO:0046872">
    <property type="term" value="F:metal ion binding"/>
    <property type="evidence" value="ECO:0007669"/>
    <property type="project" value="UniProtKB-KW"/>
</dbReference>
<keyword evidence="9" id="KW-1185">Reference proteome</keyword>
<dbReference type="SUPFAM" id="SSF51735">
    <property type="entry name" value="NAD(P)-binding Rossmann-fold domains"/>
    <property type="match status" value="1"/>
</dbReference>
<evidence type="ECO:0000256" key="6">
    <source>
        <dbReference type="ARBA" id="ARBA00023027"/>
    </source>
</evidence>
<evidence type="ECO:0000256" key="1">
    <source>
        <dbReference type="ARBA" id="ARBA00001947"/>
    </source>
</evidence>
<gene>
    <name evidence="8" type="ORF">B0T25DRAFT_447629</name>
</gene>
<evidence type="ECO:0000313" key="9">
    <source>
        <dbReference type="Proteomes" id="UP001275084"/>
    </source>
</evidence>
<sequence>MASPIIPTHHKAAVYDKPGQISTRLSTVETPSPGPGEVLIHLTHSGVCSSDHGIMTNQWTHLPPTPADQIGGHEGVGTIVAFGSDPPNSTKLRLGDRVGIKWIASVCGTCMACLAGRDAMCPAAQVSGFYRPGTFQQYVVAPASYVTPIPDGVPSDLAAPLLCGGVTVYAALKKSRAQPGDYVVVSGAGGGLGHLAVQIASRGMGFRVIGIDSGEKEEFVKSLGAEAFFDMTKYSRDQAGSDKLAQDVKAATLRGMGAASVIVCAGSNTAYAQALGFLGFGGTLVCTGLPAGAPVPIAGAFPGNLVGRELAILGSAVGNRKEAIETLDLAARGVVKTHFALEPMSKLTEVFERMERMELQGRVVLDLSRED</sequence>
<dbReference type="Pfam" id="PF00107">
    <property type="entry name" value="ADH_zinc_N"/>
    <property type="match status" value="1"/>
</dbReference>
<dbReference type="InterPro" id="IPR020843">
    <property type="entry name" value="ER"/>
</dbReference>
<dbReference type="EMBL" id="JAUIQD010000002">
    <property type="protein sequence ID" value="KAK3358693.1"/>
    <property type="molecule type" value="Genomic_DNA"/>
</dbReference>
<dbReference type="CDD" id="cd08297">
    <property type="entry name" value="CAD3"/>
    <property type="match status" value="1"/>
</dbReference>
<comment type="similarity">
    <text evidence="2">Belongs to the zinc-containing alcohol dehydrogenase family.</text>
</comment>
<dbReference type="InterPro" id="IPR013154">
    <property type="entry name" value="ADH-like_N"/>
</dbReference>
<reference evidence="8" key="2">
    <citation type="submission" date="2023-06" db="EMBL/GenBank/DDBJ databases">
        <authorList>
            <consortium name="Lawrence Berkeley National Laboratory"/>
            <person name="Haridas S."/>
            <person name="Hensen N."/>
            <person name="Bonometti L."/>
            <person name="Westerberg I."/>
            <person name="Brannstrom I.O."/>
            <person name="Guillou S."/>
            <person name="Cros-Aarteil S."/>
            <person name="Calhoun S."/>
            <person name="Kuo A."/>
            <person name="Mondo S."/>
            <person name="Pangilinan J."/>
            <person name="Riley R."/>
            <person name="Labutti K."/>
            <person name="Andreopoulos B."/>
            <person name="Lipzen A."/>
            <person name="Chen C."/>
            <person name="Yanf M."/>
            <person name="Daum C."/>
            <person name="Ng V."/>
            <person name="Clum A."/>
            <person name="Steindorff A."/>
            <person name="Ohm R."/>
            <person name="Martin F."/>
            <person name="Silar P."/>
            <person name="Natvig D."/>
            <person name="Lalanne C."/>
            <person name="Gautier V."/>
            <person name="Ament-Velasquez S.L."/>
            <person name="Kruys A."/>
            <person name="Hutchinson M.I."/>
            <person name="Powell A.J."/>
            <person name="Barry K."/>
            <person name="Miller A.N."/>
            <person name="Grigoriev I.V."/>
            <person name="Debuchy R."/>
            <person name="Gladieux P."/>
            <person name="Thoren M.H."/>
            <person name="Johannesson H."/>
        </authorList>
    </citation>
    <scope>NUCLEOTIDE SEQUENCE</scope>
    <source>
        <strain evidence="8">CBS 955.72</strain>
    </source>
</reference>
<dbReference type="InterPro" id="IPR013149">
    <property type="entry name" value="ADH-like_C"/>
</dbReference>
<dbReference type="InterPro" id="IPR011032">
    <property type="entry name" value="GroES-like_sf"/>
</dbReference>
<keyword evidence="6" id="KW-0520">NAD</keyword>
<dbReference type="SMART" id="SM00829">
    <property type="entry name" value="PKS_ER"/>
    <property type="match status" value="1"/>
</dbReference>
<keyword evidence="5" id="KW-0560">Oxidoreductase</keyword>
<dbReference type="Pfam" id="PF08240">
    <property type="entry name" value="ADH_N"/>
    <property type="match status" value="1"/>
</dbReference>
<evidence type="ECO:0000259" key="7">
    <source>
        <dbReference type="SMART" id="SM00829"/>
    </source>
</evidence>
<dbReference type="AlphaFoldDB" id="A0AAJ0HPB6"/>
<accession>A0AAJ0HPB6</accession>
<evidence type="ECO:0000256" key="3">
    <source>
        <dbReference type="ARBA" id="ARBA00022723"/>
    </source>
</evidence>
<reference evidence="8" key="1">
    <citation type="journal article" date="2023" name="Mol. Phylogenet. Evol.">
        <title>Genome-scale phylogeny and comparative genomics of the fungal order Sordariales.</title>
        <authorList>
            <person name="Hensen N."/>
            <person name="Bonometti L."/>
            <person name="Westerberg I."/>
            <person name="Brannstrom I.O."/>
            <person name="Guillou S."/>
            <person name="Cros-Aarteil S."/>
            <person name="Calhoun S."/>
            <person name="Haridas S."/>
            <person name="Kuo A."/>
            <person name="Mondo S."/>
            <person name="Pangilinan J."/>
            <person name="Riley R."/>
            <person name="LaButti K."/>
            <person name="Andreopoulos B."/>
            <person name="Lipzen A."/>
            <person name="Chen C."/>
            <person name="Yan M."/>
            <person name="Daum C."/>
            <person name="Ng V."/>
            <person name="Clum A."/>
            <person name="Steindorff A."/>
            <person name="Ohm R.A."/>
            <person name="Martin F."/>
            <person name="Silar P."/>
            <person name="Natvig D.O."/>
            <person name="Lalanne C."/>
            <person name="Gautier V."/>
            <person name="Ament-Velasquez S.L."/>
            <person name="Kruys A."/>
            <person name="Hutchinson M.I."/>
            <person name="Powell A.J."/>
            <person name="Barry K."/>
            <person name="Miller A.N."/>
            <person name="Grigoriev I.V."/>
            <person name="Debuchy R."/>
            <person name="Gladieux P."/>
            <person name="Hiltunen Thoren M."/>
            <person name="Johannesson H."/>
        </authorList>
    </citation>
    <scope>NUCLEOTIDE SEQUENCE</scope>
    <source>
        <strain evidence="8">CBS 955.72</strain>
    </source>
</reference>
<comment type="caution">
    <text evidence="8">The sequence shown here is derived from an EMBL/GenBank/DDBJ whole genome shotgun (WGS) entry which is preliminary data.</text>
</comment>
<keyword evidence="4" id="KW-0862">Zinc</keyword>
<feature type="domain" description="Enoyl reductase (ER)" evidence="7">
    <location>
        <begin position="19"/>
        <end position="365"/>
    </location>
</feature>
<dbReference type="PANTHER" id="PTHR42940">
    <property type="entry name" value="ALCOHOL DEHYDROGENASE 1-RELATED"/>
    <property type="match status" value="1"/>
</dbReference>
<keyword evidence="3" id="KW-0479">Metal-binding</keyword>
<dbReference type="SUPFAM" id="SSF50129">
    <property type="entry name" value="GroES-like"/>
    <property type="match status" value="1"/>
</dbReference>
<dbReference type="GO" id="GO:0004022">
    <property type="term" value="F:alcohol dehydrogenase (NAD+) activity"/>
    <property type="evidence" value="ECO:0007669"/>
    <property type="project" value="TreeGrafter"/>
</dbReference>
<dbReference type="Proteomes" id="UP001275084">
    <property type="component" value="Unassembled WGS sequence"/>
</dbReference>
<dbReference type="InterPro" id="IPR036291">
    <property type="entry name" value="NAD(P)-bd_dom_sf"/>
</dbReference>
<dbReference type="FunFam" id="3.40.50.720:FF:000039">
    <property type="entry name" value="Alcohol dehydrogenase AdhP"/>
    <property type="match status" value="1"/>
</dbReference>
<proteinExistence type="inferred from homology"/>
<comment type="cofactor">
    <cofactor evidence="1">
        <name>Zn(2+)</name>
        <dbReference type="ChEBI" id="CHEBI:29105"/>
    </cofactor>
</comment>
<evidence type="ECO:0000256" key="2">
    <source>
        <dbReference type="ARBA" id="ARBA00008072"/>
    </source>
</evidence>
<evidence type="ECO:0000256" key="4">
    <source>
        <dbReference type="ARBA" id="ARBA00022833"/>
    </source>
</evidence>
<evidence type="ECO:0000313" key="8">
    <source>
        <dbReference type="EMBL" id="KAK3358693.1"/>
    </source>
</evidence>
<dbReference type="Gene3D" id="3.40.50.720">
    <property type="entry name" value="NAD(P)-binding Rossmann-like Domain"/>
    <property type="match status" value="1"/>
</dbReference>
<dbReference type="Gene3D" id="3.90.180.10">
    <property type="entry name" value="Medium-chain alcohol dehydrogenases, catalytic domain"/>
    <property type="match status" value="1"/>
</dbReference>
<dbReference type="PANTHER" id="PTHR42940:SF5">
    <property type="entry name" value="ALCOHOL DEHYDROGENASE 2"/>
    <property type="match status" value="1"/>
</dbReference>
<organism evidence="8 9">
    <name type="scientific">Lasiosphaeria hispida</name>
    <dbReference type="NCBI Taxonomy" id="260671"/>
    <lineage>
        <taxon>Eukaryota</taxon>
        <taxon>Fungi</taxon>
        <taxon>Dikarya</taxon>
        <taxon>Ascomycota</taxon>
        <taxon>Pezizomycotina</taxon>
        <taxon>Sordariomycetes</taxon>
        <taxon>Sordariomycetidae</taxon>
        <taxon>Sordariales</taxon>
        <taxon>Lasiosphaeriaceae</taxon>
        <taxon>Lasiosphaeria</taxon>
    </lineage>
</organism>
<dbReference type="GO" id="GO:0005737">
    <property type="term" value="C:cytoplasm"/>
    <property type="evidence" value="ECO:0007669"/>
    <property type="project" value="TreeGrafter"/>
</dbReference>
<name>A0AAJ0HPB6_9PEZI</name>
<protein>
    <submittedName>
        <fullName evidence="8">Alcohol dehydrogenase</fullName>
    </submittedName>
</protein>